<comment type="caution">
    <text evidence="2">The sequence shown here is derived from an EMBL/GenBank/DDBJ whole genome shotgun (WGS) entry which is preliminary data.</text>
</comment>
<evidence type="ECO:0000256" key="1">
    <source>
        <dbReference type="SAM" id="Coils"/>
    </source>
</evidence>
<dbReference type="AlphaFoldDB" id="A0A6G0ZFC3"/>
<dbReference type="Proteomes" id="UP000478052">
    <property type="component" value="Unassembled WGS sequence"/>
</dbReference>
<protein>
    <submittedName>
        <fullName evidence="2">Uncharacterized protein</fullName>
    </submittedName>
</protein>
<evidence type="ECO:0000313" key="3">
    <source>
        <dbReference type="Proteomes" id="UP000478052"/>
    </source>
</evidence>
<feature type="coiled-coil region" evidence="1">
    <location>
        <begin position="64"/>
        <end position="105"/>
    </location>
</feature>
<proteinExistence type="predicted"/>
<keyword evidence="1" id="KW-0175">Coiled coil</keyword>
<evidence type="ECO:0000313" key="2">
    <source>
        <dbReference type="EMBL" id="KAF0769360.1"/>
    </source>
</evidence>
<accession>A0A6G0ZFC3</accession>
<organism evidence="2 3">
    <name type="scientific">Aphis craccivora</name>
    <name type="common">Cowpea aphid</name>
    <dbReference type="NCBI Taxonomy" id="307492"/>
    <lineage>
        <taxon>Eukaryota</taxon>
        <taxon>Metazoa</taxon>
        <taxon>Ecdysozoa</taxon>
        <taxon>Arthropoda</taxon>
        <taxon>Hexapoda</taxon>
        <taxon>Insecta</taxon>
        <taxon>Pterygota</taxon>
        <taxon>Neoptera</taxon>
        <taxon>Paraneoptera</taxon>
        <taxon>Hemiptera</taxon>
        <taxon>Sternorrhyncha</taxon>
        <taxon>Aphidomorpha</taxon>
        <taxon>Aphidoidea</taxon>
        <taxon>Aphididae</taxon>
        <taxon>Aphidini</taxon>
        <taxon>Aphis</taxon>
        <taxon>Aphis</taxon>
    </lineage>
</organism>
<keyword evidence="3" id="KW-1185">Reference proteome</keyword>
<dbReference type="EMBL" id="VUJU01000607">
    <property type="protein sequence ID" value="KAF0769360.1"/>
    <property type="molecule type" value="Genomic_DNA"/>
</dbReference>
<reference evidence="2 3" key="1">
    <citation type="submission" date="2019-08" db="EMBL/GenBank/DDBJ databases">
        <title>Whole genome of Aphis craccivora.</title>
        <authorList>
            <person name="Voronova N.V."/>
            <person name="Shulinski R.S."/>
            <person name="Bandarenka Y.V."/>
            <person name="Zhorov D.G."/>
            <person name="Warner D."/>
        </authorList>
    </citation>
    <scope>NUCLEOTIDE SEQUENCE [LARGE SCALE GENOMIC DNA]</scope>
    <source>
        <strain evidence="2">180601</strain>
        <tissue evidence="2">Whole Body</tissue>
    </source>
</reference>
<gene>
    <name evidence="2" type="ORF">FWK35_00004936</name>
</gene>
<name>A0A6G0ZFC3_APHCR</name>
<sequence>MKNMYEDNFMKGDNLIKALLNTKRKDQLKQISDYNYNRYCKIIKLSNSIENEKNINQTDKFESLKNEKLMQKELLKRIRNIEARNSKHQENVEFERSLLDKLKENQNKFLKEEINKLLNISETKRSKNKVPTQFMCKFSITIKAYH</sequence>